<organism evidence="2 3">
    <name type="scientific">Vannielia litorea</name>
    <dbReference type="NCBI Taxonomy" id="1217970"/>
    <lineage>
        <taxon>Bacteria</taxon>
        <taxon>Pseudomonadati</taxon>
        <taxon>Pseudomonadota</taxon>
        <taxon>Alphaproteobacteria</taxon>
        <taxon>Rhodobacterales</taxon>
        <taxon>Paracoccaceae</taxon>
        <taxon>Vannielia</taxon>
    </lineage>
</organism>
<proteinExistence type="predicted"/>
<evidence type="ECO:0000256" key="1">
    <source>
        <dbReference type="SAM" id="MobiDB-lite"/>
    </source>
</evidence>
<reference evidence="3" key="1">
    <citation type="submission" date="2016-11" db="EMBL/GenBank/DDBJ databases">
        <authorList>
            <person name="Varghese N."/>
            <person name="Submissions S."/>
        </authorList>
    </citation>
    <scope>NUCLEOTIDE SEQUENCE [LARGE SCALE GENOMIC DNA]</scope>
    <source>
        <strain evidence="3">DSM 29440</strain>
    </source>
</reference>
<evidence type="ECO:0000313" key="2">
    <source>
        <dbReference type="EMBL" id="SIO19326.1"/>
    </source>
</evidence>
<name>A0A1N6HHW6_9RHOB</name>
<evidence type="ECO:0008006" key="4">
    <source>
        <dbReference type="Google" id="ProtNLM"/>
    </source>
</evidence>
<dbReference type="AlphaFoldDB" id="A0A1N6HHW6"/>
<dbReference type="RefSeq" id="WP_074257295.1">
    <property type="nucleotide sequence ID" value="NZ_FSRL01000001.1"/>
</dbReference>
<evidence type="ECO:0000313" key="3">
    <source>
        <dbReference type="Proteomes" id="UP000184932"/>
    </source>
</evidence>
<gene>
    <name evidence="2" type="ORF">SAMN05444002_3389</name>
</gene>
<feature type="region of interest" description="Disordered" evidence="1">
    <location>
        <begin position="138"/>
        <end position="162"/>
    </location>
</feature>
<feature type="region of interest" description="Disordered" evidence="1">
    <location>
        <begin position="79"/>
        <end position="103"/>
    </location>
</feature>
<accession>A0A1N6HHW6</accession>
<dbReference type="EMBL" id="FSRL01000001">
    <property type="protein sequence ID" value="SIO19326.1"/>
    <property type="molecule type" value="Genomic_DNA"/>
</dbReference>
<dbReference type="Proteomes" id="UP000184932">
    <property type="component" value="Unassembled WGS sequence"/>
</dbReference>
<sequence length="389" mass="39696">MKIDAKLKKRLLTAGSVFAIALGTGFIMQKVGPMAEHFGGDEGEVVAAAPENPTEAIQPLSSAPHERPAEVARAVTVPQDASETASEPVMGPATEDVPEASAAPAMPREAPAVGVTRSASLLPIPALPARAEAEEAPVQAAALATEAEAAPAPRSAPAPATEEAAGECALKLDARSGEAAMVRLSLSAPCNPGEPITFKHGPLTFTEVTDNEGMLAVDVPALAAKAAFEARLDTGERAMALTLVPGFDAYRRTALSWEGTGGIALHAFENGADYDTEGHVDAKAPAAPARALAGEGGYLTLLGAADVPGARMAEVYSYPKAAGGSVHINVEAEVTADNCGRELSAKVLTEGTKGFAAQSLSVTMPGCDTVGEYLVFSNILPDIRLAAAE</sequence>
<dbReference type="STRING" id="1217970.SAMN05444002_3389"/>
<dbReference type="OrthoDB" id="7956241at2"/>
<protein>
    <recommendedName>
        <fullName evidence="4">Translocase</fullName>
    </recommendedName>
</protein>
<keyword evidence="3" id="KW-1185">Reference proteome</keyword>